<keyword evidence="2" id="KW-0472">Membrane</keyword>
<comment type="caution">
    <text evidence="3">The sequence shown here is derived from an EMBL/GenBank/DDBJ whole genome shotgun (WGS) entry which is preliminary data.</text>
</comment>
<protein>
    <submittedName>
        <fullName evidence="3">AgmX/PglI C-terminal domain-containing protein</fullName>
    </submittedName>
</protein>
<dbReference type="InterPro" id="IPR049806">
    <property type="entry name" value="MasK-like_C"/>
</dbReference>
<evidence type="ECO:0000256" key="2">
    <source>
        <dbReference type="SAM" id="Phobius"/>
    </source>
</evidence>
<keyword evidence="2" id="KW-0812">Transmembrane</keyword>
<gene>
    <name evidence="3" type="ORF">ABS311_17460</name>
</gene>
<sequence length="327" mass="36541">MTGAAFGTQWYERQAWGESSKQDKFFTKICLFLLLVYLCFALIVPFIETAELTREAKQSLPPQLAKIVLQKKQLEQPEPAPEPVPTEVEKTKPEPPTASEKRQAAKQKARSTGLAAMKNELFAMRQAVDIKPIQKEKLKESKSEAQVIERNKLQAVTDRQSRQVNKAQSAKIEEANTAELGERTIKQIRLAEQEQIGSDNYLANRSDNTGNATDSEDAANIQDAQDVQDAQGQRSEASIRQVLENNKTSLYTLYSKALRKNPLLAGKVVFELEIAASGEIVNAAILSSELNDKKLERRLLLKLKSIQFAAQQVASINTQWTIEFLPG</sequence>
<dbReference type="Proteomes" id="UP001467690">
    <property type="component" value="Unassembled WGS sequence"/>
</dbReference>
<evidence type="ECO:0000313" key="3">
    <source>
        <dbReference type="EMBL" id="MER2493670.1"/>
    </source>
</evidence>
<feature type="transmembrane region" description="Helical" evidence="2">
    <location>
        <begin position="29"/>
        <end position="47"/>
    </location>
</feature>
<reference evidence="3 4" key="1">
    <citation type="submission" date="2024-06" db="EMBL/GenBank/DDBJ databases">
        <authorList>
            <person name="Chen R.Y."/>
        </authorList>
    </citation>
    <scope>NUCLEOTIDE SEQUENCE [LARGE SCALE GENOMIC DNA]</scope>
    <source>
        <strain evidence="3 4">D2</strain>
    </source>
</reference>
<feature type="compositionally biased region" description="Basic and acidic residues" evidence="1">
    <location>
        <begin position="87"/>
        <end position="103"/>
    </location>
</feature>
<proteinExistence type="predicted"/>
<evidence type="ECO:0000256" key="1">
    <source>
        <dbReference type="SAM" id="MobiDB-lite"/>
    </source>
</evidence>
<organism evidence="3 4">
    <name type="scientific">Catenovulum sediminis</name>
    <dbReference type="NCBI Taxonomy" id="1740262"/>
    <lineage>
        <taxon>Bacteria</taxon>
        <taxon>Pseudomonadati</taxon>
        <taxon>Pseudomonadota</taxon>
        <taxon>Gammaproteobacteria</taxon>
        <taxon>Alteromonadales</taxon>
        <taxon>Alteromonadaceae</taxon>
        <taxon>Catenovulum</taxon>
    </lineage>
</organism>
<dbReference type="NCBIfam" id="NF033768">
    <property type="entry name" value="myxo_SS_tail"/>
    <property type="match status" value="1"/>
</dbReference>
<dbReference type="RefSeq" id="WP_350402740.1">
    <property type="nucleotide sequence ID" value="NZ_JBELOE010000265.1"/>
</dbReference>
<dbReference type="EMBL" id="JBELOE010000265">
    <property type="protein sequence ID" value="MER2493670.1"/>
    <property type="molecule type" value="Genomic_DNA"/>
</dbReference>
<accession>A0ABV1RLT1</accession>
<feature type="region of interest" description="Disordered" evidence="1">
    <location>
        <begin position="74"/>
        <end position="110"/>
    </location>
</feature>
<keyword evidence="2" id="KW-1133">Transmembrane helix</keyword>
<name>A0ABV1RLT1_9ALTE</name>
<evidence type="ECO:0000313" key="4">
    <source>
        <dbReference type="Proteomes" id="UP001467690"/>
    </source>
</evidence>
<keyword evidence="4" id="KW-1185">Reference proteome</keyword>